<accession>A0AAV7W0K1</accession>
<dbReference type="Proteomes" id="UP001066276">
    <property type="component" value="Chromosome 1_2"/>
</dbReference>
<evidence type="ECO:0000313" key="2">
    <source>
        <dbReference type="Proteomes" id="UP001066276"/>
    </source>
</evidence>
<protein>
    <submittedName>
        <fullName evidence="1">Uncharacterized protein</fullName>
    </submittedName>
</protein>
<comment type="caution">
    <text evidence="1">The sequence shown here is derived from an EMBL/GenBank/DDBJ whole genome shotgun (WGS) entry which is preliminary data.</text>
</comment>
<dbReference type="AlphaFoldDB" id="A0AAV7W0K1"/>
<sequence length="74" mass="8027">MVAGIRVTQGTDAEEGQQFEGGRVRARLQEAENSGAPTVLSYAPSFAARCLLRTTFVNIDGCFCSRVSDIKLLF</sequence>
<dbReference type="EMBL" id="JANPWB010000002">
    <property type="protein sequence ID" value="KAJ1206410.1"/>
    <property type="molecule type" value="Genomic_DNA"/>
</dbReference>
<evidence type="ECO:0000313" key="1">
    <source>
        <dbReference type="EMBL" id="KAJ1206410.1"/>
    </source>
</evidence>
<name>A0AAV7W0K1_PLEWA</name>
<proteinExistence type="predicted"/>
<gene>
    <name evidence="1" type="ORF">NDU88_001815</name>
</gene>
<keyword evidence="2" id="KW-1185">Reference proteome</keyword>
<reference evidence="1" key="1">
    <citation type="journal article" date="2022" name="bioRxiv">
        <title>Sequencing and chromosome-scale assembly of the giantPleurodeles waltlgenome.</title>
        <authorList>
            <person name="Brown T."/>
            <person name="Elewa A."/>
            <person name="Iarovenko S."/>
            <person name="Subramanian E."/>
            <person name="Araus A.J."/>
            <person name="Petzold A."/>
            <person name="Susuki M."/>
            <person name="Suzuki K.-i.T."/>
            <person name="Hayashi T."/>
            <person name="Toyoda A."/>
            <person name="Oliveira C."/>
            <person name="Osipova E."/>
            <person name="Leigh N.D."/>
            <person name="Simon A."/>
            <person name="Yun M.H."/>
        </authorList>
    </citation>
    <scope>NUCLEOTIDE SEQUENCE</scope>
    <source>
        <strain evidence="1">20211129_DDA</strain>
        <tissue evidence="1">Liver</tissue>
    </source>
</reference>
<organism evidence="1 2">
    <name type="scientific">Pleurodeles waltl</name>
    <name type="common">Iberian ribbed newt</name>
    <dbReference type="NCBI Taxonomy" id="8319"/>
    <lineage>
        <taxon>Eukaryota</taxon>
        <taxon>Metazoa</taxon>
        <taxon>Chordata</taxon>
        <taxon>Craniata</taxon>
        <taxon>Vertebrata</taxon>
        <taxon>Euteleostomi</taxon>
        <taxon>Amphibia</taxon>
        <taxon>Batrachia</taxon>
        <taxon>Caudata</taxon>
        <taxon>Salamandroidea</taxon>
        <taxon>Salamandridae</taxon>
        <taxon>Pleurodelinae</taxon>
        <taxon>Pleurodeles</taxon>
    </lineage>
</organism>